<organism evidence="2 3">
    <name type="scientific">Artemia franciscana</name>
    <name type="common">Brine shrimp</name>
    <name type="synonym">Artemia sanfranciscana</name>
    <dbReference type="NCBI Taxonomy" id="6661"/>
    <lineage>
        <taxon>Eukaryota</taxon>
        <taxon>Metazoa</taxon>
        <taxon>Ecdysozoa</taxon>
        <taxon>Arthropoda</taxon>
        <taxon>Crustacea</taxon>
        <taxon>Branchiopoda</taxon>
        <taxon>Anostraca</taxon>
        <taxon>Artemiidae</taxon>
        <taxon>Artemia</taxon>
    </lineage>
</organism>
<feature type="transmembrane region" description="Helical" evidence="1">
    <location>
        <begin position="51"/>
        <end position="74"/>
    </location>
</feature>
<evidence type="ECO:0000256" key="1">
    <source>
        <dbReference type="SAM" id="Phobius"/>
    </source>
</evidence>
<protein>
    <recommendedName>
        <fullName evidence="4">MARVEL domain-containing protein</fullName>
    </recommendedName>
</protein>
<dbReference type="GO" id="GO:0019991">
    <property type="term" value="P:septate junction assembly"/>
    <property type="evidence" value="ECO:0007669"/>
    <property type="project" value="InterPro"/>
</dbReference>
<proteinExistence type="predicted"/>
<sequence>MIMADLRVFARLLGFLKLAEILVSIICISLLRKYDLHFGGDVVSGSYIDRYMTGAITLGGFLMISIALLVSYVWGEAGTYQRFLELLFNFAATVMFLVSGILAIGYYNSAIAPASSVGAGRALGALCIINAIFYLIDTIIAYRSDYNA</sequence>
<keyword evidence="1" id="KW-0812">Transmembrane</keyword>
<feature type="transmembrane region" description="Helical" evidence="1">
    <location>
        <begin position="12"/>
        <end position="31"/>
    </location>
</feature>
<name>A0AA88I4R3_ARTSF</name>
<dbReference type="PANTHER" id="PTHR36692:SF3">
    <property type="entry name" value="PROTEIN SNAKESKIN"/>
    <property type="match status" value="1"/>
</dbReference>
<dbReference type="PANTHER" id="PTHR36692">
    <property type="entry name" value="PROTEIN SNAKESKIN"/>
    <property type="match status" value="1"/>
</dbReference>
<feature type="transmembrane region" description="Helical" evidence="1">
    <location>
        <begin position="86"/>
        <end position="107"/>
    </location>
</feature>
<accession>A0AA88I4R3</accession>
<dbReference type="GO" id="GO:0005886">
    <property type="term" value="C:plasma membrane"/>
    <property type="evidence" value="ECO:0007669"/>
    <property type="project" value="TreeGrafter"/>
</dbReference>
<comment type="caution">
    <text evidence="2">The sequence shown here is derived from an EMBL/GenBank/DDBJ whole genome shotgun (WGS) entry which is preliminary data.</text>
</comment>
<keyword evidence="1" id="KW-0472">Membrane</keyword>
<dbReference type="EMBL" id="JAVRJZ010000005">
    <property type="protein sequence ID" value="KAK2722768.1"/>
    <property type="molecule type" value="Genomic_DNA"/>
</dbReference>
<feature type="transmembrane region" description="Helical" evidence="1">
    <location>
        <begin position="119"/>
        <end position="142"/>
    </location>
</feature>
<dbReference type="Proteomes" id="UP001187531">
    <property type="component" value="Unassembled WGS sequence"/>
</dbReference>
<gene>
    <name evidence="2" type="ORF">QYM36_003085</name>
</gene>
<keyword evidence="1" id="KW-1133">Transmembrane helix</keyword>
<dbReference type="InterPro" id="IPR038976">
    <property type="entry name" value="Ssk"/>
</dbReference>
<keyword evidence="3" id="KW-1185">Reference proteome</keyword>
<evidence type="ECO:0000313" key="3">
    <source>
        <dbReference type="Proteomes" id="UP001187531"/>
    </source>
</evidence>
<evidence type="ECO:0000313" key="2">
    <source>
        <dbReference type="EMBL" id="KAK2722768.1"/>
    </source>
</evidence>
<reference evidence="2" key="1">
    <citation type="submission" date="2023-07" db="EMBL/GenBank/DDBJ databases">
        <title>Chromosome-level genome assembly of Artemia franciscana.</title>
        <authorList>
            <person name="Jo E."/>
        </authorList>
    </citation>
    <scope>NUCLEOTIDE SEQUENCE</scope>
    <source>
        <tissue evidence="2">Whole body</tissue>
    </source>
</reference>
<dbReference type="AlphaFoldDB" id="A0AA88I4R3"/>
<evidence type="ECO:0008006" key="4">
    <source>
        <dbReference type="Google" id="ProtNLM"/>
    </source>
</evidence>